<dbReference type="AlphaFoldDB" id="D5VQY9"/>
<dbReference type="SUPFAM" id="SSF46785">
    <property type="entry name" value="Winged helix' DNA-binding domain"/>
    <property type="match status" value="1"/>
</dbReference>
<evidence type="ECO:0000256" key="2">
    <source>
        <dbReference type="ARBA" id="ARBA00023125"/>
    </source>
</evidence>
<dbReference type="PROSITE" id="PS51344">
    <property type="entry name" value="HTH_TFE_IIE"/>
    <property type="match status" value="1"/>
</dbReference>
<evidence type="ECO:0000313" key="8">
    <source>
        <dbReference type="Proteomes" id="UP000002061"/>
    </source>
</evidence>
<reference evidence="7" key="1">
    <citation type="submission" date="2010-04" db="EMBL/GenBank/DDBJ databases">
        <title>Complete sequence of Methanocaldococcus infernus ME.</title>
        <authorList>
            <consortium name="US DOE Joint Genome Institute"/>
            <person name="Lucas S."/>
            <person name="Copeland A."/>
            <person name="Lapidus A."/>
            <person name="Cheng J.-F."/>
            <person name="Bruce D."/>
            <person name="Goodwin L."/>
            <person name="Pitluck S."/>
            <person name="Munk A.C."/>
            <person name="Detter J.C."/>
            <person name="Han C."/>
            <person name="Tapia R."/>
            <person name="Land M."/>
            <person name="Hauser L."/>
            <person name="Kyrpides N."/>
            <person name="Mikhailova N."/>
            <person name="Sieprawska-Lupa M."/>
            <person name="Whitman W.B."/>
            <person name="Woyke T."/>
        </authorList>
    </citation>
    <scope>NUCLEOTIDE SEQUENCE [LARGE SCALE GENOMIC DNA]</scope>
    <source>
        <strain evidence="7">ME</strain>
    </source>
</reference>
<comment type="similarity">
    <text evidence="4">Belongs to the TFE family.</text>
</comment>
<dbReference type="GO" id="GO:0006367">
    <property type="term" value="P:transcription initiation at RNA polymerase II promoter"/>
    <property type="evidence" value="ECO:0007669"/>
    <property type="project" value="InterPro"/>
</dbReference>
<comment type="domain">
    <text evidence="4">The winged helix domain is involved in binding to DNA in the preinitiation complex.</text>
</comment>
<dbReference type="HOGENOM" id="CLU_100097_0_0_2"/>
<evidence type="ECO:0000256" key="3">
    <source>
        <dbReference type="ARBA" id="ARBA00023163"/>
    </source>
</evidence>
<evidence type="ECO:0000256" key="5">
    <source>
        <dbReference type="NCBIfam" id="TIGR00373"/>
    </source>
</evidence>
<protein>
    <recommendedName>
        <fullName evidence="4 5">Transcription factor E</fullName>
        <shortName evidence="4">TFE</shortName>
    </recommendedName>
    <alternativeName>
        <fullName evidence="4">TFIIE subunit alpha homolog</fullName>
    </alternativeName>
    <alternativeName>
        <fullName evidence="4">Transcription initiation factor TFIIE</fullName>
    </alternativeName>
</protein>
<dbReference type="GO" id="GO:0003677">
    <property type="term" value="F:DNA binding"/>
    <property type="evidence" value="ECO:0007669"/>
    <property type="project" value="UniProtKB-KW"/>
</dbReference>
<keyword evidence="8" id="KW-1185">Reference proteome</keyword>
<dbReference type="HAMAP" id="MF_01909">
    <property type="entry name" value="TFE_arch"/>
    <property type="match status" value="1"/>
</dbReference>
<evidence type="ECO:0000256" key="4">
    <source>
        <dbReference type="HAMAP-Rule" id="MF_01909"/>
    </source>
</evidence>
<dbReference type="Gene3D" id="1.10.10.10">
    <property type="entry name" value="Winged helix-like DNA-binding domain superfamily/Winged helix DNA-binding domain"/>
    <property type="match status" value="1"/>
</dbReference>
<dbReference type="InterPro" id="IPR036388">
    <property type="entry name" value="WH-like_DNA-bd_sf"/>
</dbReference>
<dbReference type="OrthoDB" id="5935at2157"/>
<dbReference type="InterPro" id="IPR017919">
    <property type="entry name" value="TFIIE/TFIIEa_HTH"/>
</dbReference>
<dbReference type="RefSeq" id="WP_013099738.1">
    <property type="nucleotide sequence ID" value="NC_014122.1"/>
</dbReference>
<dbReference type="PANTHER" id="PTHR13097">
    <property type="entry name" value="TRANSCRIPTION INITIATION FACTOR IIE, ALPHA SUBUNIT"/>
    <property type="match status" value="1"/>
</dbReference>
<sequence>MKKRFLEDPLVQEFLFNVFEGDETGFELLKVLLDKGEVTEEELAKELGLKLNIIRKLLYKLYDARLVAYRKWKEEDRNWFYYTWKPTIEKLPYVLKKRVLELIKELEERLRYEKENVFFYCERCNIRIPFDKAMDFNFQCPACGSQLKEFDNSEIIKELEEQIKFLKEELKKNPIINSGKVKT</sequence>
<dbReference type="Proteomes" id="UP000002061">
    <property type="component" value="Chromosome"/>
</dbReference>
<accession>D5VQY9</accession>
<dbReference type="Pfam" id="PF02002">
    <property type="entry name" value="TFIIE_alpha"/>
    <property type="match status" value="1"/>
</dbReference>
<dbReference type="PANTHER" id="PTHR13097:SF7">
    <property type="entry name" value="GENERAL TRANSCRIPTION FACTOR IIE SUBUNIT 1"/>
    <property type="match status" value="1"/>
</dbReference>
<dbReference type="InterPro" id="IPR036390">
    <property type="entry name" value="WH_DNA-bd_sf"/>
</dbReference>
<proteinExistence type="inferred from homology"/>
<evidence type="ECO:0000256" key="1">
    <source>
        <dbReference type="ARBA" id="ARBA00023015"/>
    </source>
</evidence>
<dbReference type="KEGG" id="mif:Metin_0322"/>
<evidence type="ECO:0000313" key="7">
    <source>
        <dbReference type="EMBL" id="ADG12992.1"/>
    </source>
</evidence>
<name>D5VQY9_METIM</name>
<dbReference type="eggNOG" id="arCOG04270">
    <property type="taxonomic scope" value="Archaea"/>
</dbReference>
<dbReference type="SMART" id="SM00531">
    <property type="entry name" value="TFIIE"/>
    <property type="match status" value="1"/>
</dbReference>
<keyword evidence="2 4" id="KW-0238">DNA-binding</keyword>
<dbReference type="GeneID" id="9131324"/>
<dbReference type="InterPro" id="IPR016481">
    <property type="entry name" value="TF_E_archaea"/>
</dbReference>
<gene>
    <name evidence="4" type="primary">tfe</name>
    <name evidence="7" type="ordered locus">Metin_0322</name>
</gene>
<feature type="domain" description="HTH TFE/IIEalpha-type" evidence="6">
    <location>
        <begin position="7"/>
        <end position="92"/>
    </location>
</feature>
<dbReference type="InterPro" id="IPR002853">
    <property type="entry name" value="TFIIE_asu"/>
</dbReference>
<dbReference type="InterPro" id="IPR039997">
    <property type="entry name" value="TFE"/>
</dbReference>
<evidence type="ECO:0000259" key="6">
    <source>
        <dbReference type="PROSITE" id="PS51344"/>
    </source>
</evidence>
<organism evidence="7 8">
    <name type="scientific">Methanocaldococcus infernus (strain DSM 11812 / JCM 15783 / ME)</name>
    <dbReference type="NCBI Taxonomy" id="573063"/>
    <lineage>
        <taxon>Archaea</taxon>
        <taxon>Methanobacteriati</taxon>
        <taxon>Methanobacteriota</taxon>
        <taxon>Methanomada group</taxon>
        <taxon>Methanococci</taxon>
        <taxon>Methanococcales</taxon>
        <taxon>Methanocaldococcaceae</taxon>
        <taxon>Methanocaldococcus</taxon>
    </lineage>
</organism>
<dbReference type="GO" id="GO:0006355">
    <property type="term" value="P:regulation of DNA-templated transcription"/>
    <property type="evidence" value="ECO:0007669"/>
    <property type="project" value="UniProtKB-UniRule"/>
</dbReference>
<comment type="function">
    <text evidence="4">Transcription factor that plays a role in the activation of archaeal genes transcribed by RNA polymerase. Facilitates transcription initiation by enhancing TATA-box recognition by TATA-box-binding protein (Tbp), and transcription factor B (Tfb) and RNA polymerase recruitment. Not absolutely required for transcription in vitro, but particularly important in cases where Tbp or Tfb function is not optimal. It dynamically alters the nucleic acid-binding properties of RNA polymerases by stabilizing the initiation complex and destabilizing elongation complexes. Seems to translocate with the RNA polymerase following initiation and acts by binding to the non template strand of the transcription bubble in elongation complexes.</text>
</comment>
<dbReference type="EMBL" id="CP002009">
    <property type="protein sequence ID" value="ADG12992.1"/>
    <property type="molecule type" value="Genomic_DNA"/>
</dbReference>
<dbReference type="STRING" id="573063.Metin_0322"/>
<dbReference type="InterPro" id="IPR024550">
    <property type="entry name" value="TFIIEa/SarR/Rpc3_HTH_dom"/>
</dbReference>
<dbReference type="NCBIfam" id="TIGR00373">
    <property type="entry name" value="transcription factor E"/>
    <property type="match status" value="1"/>
</dbReference>
<dbReference type="NCBIfam" id="NF004910">
    <property type="entry name" value="PRK06266.1"/>
    <property type="match status" value="1"/>
</dbReference>
<comment type="subunit">
    <text evidence="4">Monomer. Interaction with RNA polymerase subunits RpoF and RpoE is necessary for Tfe stimulatory transcription activity. Able to interact with Tbp and RNA polymerase in the absence of DNA promoter. Interacts both with the preinitiation and elongation complexes.</text>
</comment>
<keyword evidence="3 4" id="KW-0804">Transcription</keyword>
<keyword evidence="1 4" id="KW-0805">Transcription regulation</keyword>
<dbReference type="PIRSF" id="PIRSF006373">
    <property type="entry name" value="TF_E_archaea"/>
    <property type="match status" value="1"/>
</dbReference>